<keyword evidence="1" id="KW-0732">Signal</keyword>
<proteinExistence type="predicted"/>
<feature type="signal peptide" evidence="1">
    <location>
        <begin position="1"/>
        <end position="19"/>
    </location>
</feature>
<comment type="caution">
    <text evidence="4">The sequence shown here is derived from an EMBL/GenBank/DDBJ whole genome shotgun (WGS) entry which is preliminary data.</text>
</comment>
<evidence type="ECO:0000256" key="1">
    <source>
        <dbReference type="SAM" id="SignalP"/>
    </source>
</evidence>
<organism evidence="4 5">
    <name type="scientific">Algoriphagus yeomjeoni</name>
    <dbReference type="NCBI Taxonomy" id="291403"/>
    <lineage>
        <taxon>Bacteria</taxon>
        <taxon>Pseudomonadati</taxon>
        <taxon>Bacteroidota</taxon>
        <taxon>Cytophagia</taxon>
        <taxon>Cytophagales</taxon>
        <taxon>Cyclobacteriaceae</taxon>
        <taxon>Algoriphagus</taxon>
    </lineage>
</organism>
<dbReference type="OrthoDB" id="1433240at2"/>
<dbReference type="InterPro" id="IPR041186">
    <property type="entry name" value="DUF3823_C"/>
</dbReference>
<dbReference type="EMBL" id="QLLK01000004">
    <property type="protein sequence ID" value="RAI91505.1"/>
    <property type="molecule type" value="Genomic_DNA"/>
</dbReference>
<evidence type="ECO:0000259" key="2">
    <source>
        <dbReference type="Pfam" id="PF12866"/>
    </source>
</evidence>
<dbReference type="Pfam" id="PF12866">
    <property type="entry name" value="DUF3823"/>
    <property type="match status" value="1"/>
</dbReference>
<dbReference type="PROSITE" id="PS51257">
    <property type="entry name" value="PROKAR_LIPOPROTEIN"/>
    <property type="match status" value="1"/>
</dbReference>
<dbReference type="Gene3D" id="2.60.40.2060">
    <property type="match status" value="1"/>
</dbReference>
<protein>
    <submittedName>
        <fullName evidence="4">Uncharacterized protein DUF3823</fullName>
    </submittedName>
</protein>
<dbReference type="Gene3D" id="2.60.40.1120">
    <property type="entry name" value="Carboxypeptidase-like, regulatory domain"/>
    <property type="match status" value="1"/>
</dbReference>
<reference evidence="4 5" key="1">
    <citation type="submission" date="2018-06" db="EMBL/GenBank/DDBJ databases">
        <title>Genomic Encyclopedia of Archaeal and Bacterial Type Strains, Phase II (KMG-II): from individual species to whole genera.</title>
        <authorList>
            <person name="Goeker M."/>
        </authorList>
    </citation>
    <scope>NUCLEOTIDE SEQUENCE [LARGE SCALE GENOMIC DNA]</scope>
    <source>
        <strain evidence="4 5">DSM 23446</strain>
    </source>
</reference>
<dbReference type="Proteomes" id="UP000249610">
    <property type="component" value="Unassembled WGS sequence"/>
</dbReference>
<evidence type="ECO:0000259" key="3">
    <source>
        <dbReference type="Pfam" id="PF18003"/>
    </source>
</evidence>
<dbReference type="AlphaFoldDB" id="A0A327PGX8"/>
<keyword evidence="5" id="KW-1185">Reference proteome</keyword>
<feature type="domain" description="DUF3823" evidence="3">
    <location>
        <begin position="121"/>
        <end position="221"/>
    </location>
</feature>
<name>A0A327PGX8_9BACT</name>
<dbReference type="InterPro" id="IPR024278">
    <property type="entry name" value="DUF3823_N"/>
</dbReference>
<accession>A0A327PGX8</accession>
<gene>
    <name evidence="4" type="ORF">LV83_01692</name>
</gene>
<dbReference type="RefSeq" id="WP_111611089.1">
    <property type="nucleotide sequence ID" value="NZ_QLLK01000004.1"/>
</dbReference>
<dbReference type="Pfam" id="PF18003">
    <property type="entry name" value="DUF3823_C"/>
    <property type="match status" value="1"/>
</dbReference>
<evidence type="ECO:0000313" key="4">
    <source>
        <dbReference type="EMBL" id="RAI91505.1"/>
    </source>
</evidence>
<sequence length="225" mass="24896">MKLKSINTYLILLIGLVAASCEFDNFEEPKSTLSGRIVYNDEPLGLRSNGVQLELWQRGYDLFQKIPVYVAQDGTFSAVIFDGDYQMTLIRGNGPWMDRTDSIPVQVRGSQMIDVEVQPYFVINNTSFDVNGNSISVTFTLENTNSGRNLEYASIYMGRTMLTDAVRNDGVFRVPMDQIVYGTPITVNVPIPGGLASRSDIFVRVGAKTAGVAELVYSQAQSKPL</sequence>
<evidence type="ECO:0000313" key="5">
    <source>
        <dbReference type="Proteomes" id="UP000249610"/>
    </source>
</evidence>
<feature type="domain" description="DUF3823" evidence="2">
    <location>
        <begin position="31"/>
        <end position="118"/>
    </location>
</feature>
<feature type="chain" id="PRO_5016453089" evidence="1">
    <location>
        <begin position="20"/>
        <end position="225"/>
    </location>
</feature>